<protein>
    <recommendedName>
        <fullName evidence="6">Basic leucine zipper domain-containing protein</fullName>
    </recommendedName>
</protein>
<evidence type="ECO:0000259" key="6">
    <source>
        <dbReference type="Pfam" id="PF03131"/>
    </source>
</evidence>
<keyword evidence="1" id="KW-0805">Transcription regulation</keyword>
<dbReference type="InterPro" id="IPR004826">
    <property type="entry name" value="bZIP_Maf"/>
</dbReference>
<dbReference type="GO" id="GO:0000978">
    <property type="term" value="F:RNA polymerase II cis-regulatory region sequence-specific DNA binding"/>
    <property type="evidence" value="ECO:0007669"/>
    <property type="project" value="TreeGrafter"/>
</dbReference>
<evidence type="ECO:0000256" key="4">
    <source>
        <dbReference type="SAM" id="Coils"/>
    </source>
</evidence>
<dbReference type="AlphaFoldDB" id="A0A7R8WXU6"/>
<dbReference type="GO" id="GO:0000981">
    <property type="term" value="F:DNA-binding transcription factor activity, RNA polymerase II-specific"/>
    <property type="evidence" value="ECO:0007669"/>
    <property type="project" value="TreeGrafter"/>
</dbReference>
<dbReference type="EMBL" id="CAJPEV010000014">
    <property type="protein sequence ID" value="CAG0878713.1"/>
    <property type="molecule type" value="Genomic_DNA"/>
</dbReference>
<gene>
    <name evidence="7" type="ORF">DSTB1V02_LOCUS230</name>
</gene>
<sequence length="332" mass="37731">MESPTNLLQPFFSFNPEEKPKVEEFPPCGEDLPSVNHCQGLNSSNSPQSSRISPHDPFWTMDSGFHACPVPIQYLNSQMTPGHEEYQDRSGWDCVDPNFVDVPEGPPPPLPVPCAVDGFDVPFQGDYGFYEESGDADGDSGTGTWDMDCWTEANCCNGTNGIKEEMYGEERKLLNYPVMEEMPSKCETASVSASSPMGSSLDDDELLTLPVREFNRRMQGMPQPKVQIYKQKRRTLKNRKYAQICRTKKVQLSQELKMQNTELKKKLDEKEYLLNNAARKVDSLEKELNACKHERDTLRLENDALKQERDVSRQENDAYKKKLQELLVSGRG</sequence>
<accession>A0A7R8WXU6</accession>
<dbReference type="GO" id="GO:0005634">
    <property type="term" value="C:nucleus"/>
    <property type="evidence" value="ECO:0007669"/>
    <property type="project" value="TreeGrafter"/>
</dbReference>
<dbReference type="Gene3D" id="1.20.5.170">
    <property type="match status" value="1"/>
</dbReference>
<feature type="compositionally biased region" description="Low complexity" evidence="5">
    <location>
        <begin position="42"/>
        <end position="52"/>
    </location>
</feature>
<name>A0A7R8WXU6_9CRUS</name>
<dbReference type="InterPro" id="IPR008917">
    <property type="entry name" value="TF_DNA-bd_sf"/>
</dbReference>
<keyword evidence="8" id="KW-1185">Reference proteome</keyword>
<dbReference type="SUPFAM" id="SSF47454">
    <property type="entry name" value="A DNA-binding domain in eukaryotic transcription factors"/>
    <property type="match status" value="1"/>
</dbReference>
<dbReference type="EMBL" id="LR899531">
    <property type="protein sequence ID" value="CAD7240199.1"/>
    <property type="molecule type" value="Genomic_DNA"/>
</dbReference>
<proteinExistence type="predicted"/>
<evidence type="ECO:0000313" key="7">
    <source>
        <dbReference type="EMBL" id="CAD7240199.1"/>
    </source>
</evidence>
<dbReference type="Pfam" id="PF03131">
    <property type="entry name" value="bZIP_Maf"/>
    <property type="match status" value="1"/>
</dbReference>
<feature type="region of interest" description="Disordered" evidence="5">
    <location>
        <begin position="1"/>
        <end position="28"/>
    </location>
</feature>
<evidence type="ECO:0000256" key="5">
    <source>
        <dbReference type="SAM" id="MobiDB-lite"/>
    </source>
</evidence>
<keyword evidence="3" id="KW-0804">Transcription</keyword>
<feature type="domain" description="Basic leucine zipper" evidence="6">
    <location>
        <begin position="201"/>
        <end position="287"/>
    </location>
</feature>
<evidence type="ECO:0000256" key="1">
    <source>
        <dbReference type="ARBA" id="ARBA00023015"/>
    </source>
</evidence>
<evidence type="ECO:0000256" key="3">
    <source>
        <dbReference type="ARBA" id="ARBA00023163"/>
    </source>
</evidence>
<organism evidence="7">
    <name type="scientific">Darwinula stevensoni</name>
    <dbReference type="NCBI Taxonomy" id="69355"/>
    <lineage>
        <taxon>Eukaryota</taxon>
        <taxon>Metazoa</taxon>
        <taxon>Ecdysozoa</taxon>
        <taxon>Arthropoda</taxon>
        <taxon>Crustacea</taxon>
        <taxon>Oligostraca</taxon>
        <taxon>Ostracoda</taxon>
        <taxon>Podocopa</taxon>
        <taxon>Podocopida</taxon>
        <taxon>Darwinulocopina</taxon>
        <taxon>Darwinuloidea</taxon>
        <taxon>Darwinulidae</taxon>
        <taxon>Darwinula</taxon>
    </lineage>
</organism>
<dbReference type="PANTHER" id="PTHR10129">
    <property type="entry name" value="TRANSCRIPTION FACTOR MAF"/>
    <property type="match status" value="1"/>
</dbReference>
<keyword evidence="2" id="KW-0238">DNA-binding</keyword>
<keyword evidence="4" id="KW-0175">Coiled coil</keyword>
<dbReference type="Proteomes" id="UP000677054">
    <property type="component" value="Unassembled WGS sequence"/>
</dbReference>
<dbReference type="InterPro" id="IPR024874">
    <property type="entry name" value="Transcription_factor_Maf_fam"/>
</dbReference>
<evidence type="ECO:0000256" key="2">
    <source>
        <dbReference type="ARBA" id="ARBA00023125"/>
    </source>
</evidence>
<evidence type="ECO:0000313" key="8">
    <source>
        <dbReference type="Proteomes" id="UP000677054"/>
    </source>
</evidence>
<dbReference type="PANTHER" id="PTHR10129:SF48">
    <property type="entry name" value="MAF-S, ISOFORM B"/>
    <property type="match status" value="1"/>
</dbReference>
<feature type="region of interest" description="Disordered" evidence="5">
    <location>
        <begin position="36"/>
        <end position="55"/>
    </location>
</feature>
<reference evidence="7" key="1">
    <citation type="submission" date="2020-11" db="EMBL/GenBank/DDBJ databases">
        <authorList>
            <person name="Tran Van P."/>
        </authorList>
    </citation>
    <scope>NUCLEOTIDE SEQUENCE</scope>
</reference>
<dbReference type="OrthoDB" id="5974330at2759"/>
<feature type="coiled-coil region" evidence="4">
    <location>
        <begin position="249"/>
        <end position="322"/>
    </location>
</feature>